<dbReference type="EMBL" id="LN902847">
    <property type="protein sequence ID" value="CUT99737.1"/>
    <property type="molecule type" value="Genomic_DNA"/>
</dbReference>
<reference evidence="1" key="1">
    <citation type="journal article" date="2013" name="Nature">
        <title>The genomes of four tapeworm species reveal adaptations to parasitism.</title>
        <authorList>
            <person name="Tsai I.J."/>
            <person name="Zarowiecki M."/>
            <person name="Holroyd N."/>
            <person name="Garciarrubio A."/>
            <person name="Sanchez-Flores A."/>
            <person name="Brooks K.L."/>
            <person name="Tracey A."/>
            <person name="Bobes R.J."/>
            <person name="Fragoso G."/>
            <person name="Sciutto E."/>
            <person name="Aslett M."/>
            <person name="Beasley H."/>
            <person name="Bennett H.M."/>
            <person name="Cai J."/>
            <person name="Camicia F."/>
            <person name="Clark R."/>
            <person name="Cucher M."/>
            <person name="De Silva N."/>
            <person name="Day T.A."/>
            <person name="Deplazes P."/>
            <person name="Estrada K."/>
            <person name="Fernandez C."/>
            <person name="Holland P.W."/>
            <person name="Hou J."/>
            <person name="Hu S."/>
            <person name="Huckvale T."/>
            <person name="Hung S.S."/>
            <person name="Kamenetzky L."/>
            <person name="Keane J.A."/>
            <person name="Kiss F."/>
            <person name="Koziol U."/>
            <person name="Lambert O."/>
            <person name="Liu K."/>
            <person name="Luo X."/>
            <person name="Luo Y."/>
            <person name="Macchiaroli N."/>
            <person name="Nichol S."/>
            <person name="Paps J."/>
            <person name="Parkinson J."/>
            <person name="Pouchkina-Stantcheva N."/>
            <person name="Riddiford N."/>
            <person name="Rosenzvit M."/>
            <person name="Salinas G."/>
            <person name="Wasmuth J.D."/>
            <person name="Zamanian M."/>
            <person name="Zheng Y."/>
            <person name="Cai X."/>
            <person name="Soberon X."/>
            <person name="Olson P.D."/>
            <person name="Laclette J.P."/>
            <person name="Brehm K."/>
            <person name="Berriman M."/>
            <person name="Garciarrubio A."/>
            <person name="Bobes R.J."/>
            <person name="Fragoso G."/>
            <person name="Sanchez-Flores A."/>
            <person name="Estrada K."/>
            <person name="Cevallos M.A."/>
            <person name="Morett E."/>
            <person name="Gonzalez V."/>
            <person name="Portillo T."/>
            <person name="Ochoa-Leyva A."/>
            <person name="Jose M.V."/>
            <person name="Sciutto E."/>
            <person name="Landa A."/>
            <person name="Jimenez L."/>
            <person name="Valdes V."/>
            <person name="Carrero J.C."/>
            <person name="Larralde C."/>
            <person name="Morales-Montor J."/>
            <person name="Limon-Lason J."/>
            <person name="Soberon X."/>
            <person name="Laclette J.P."/>
        </authorList>
    </citation>
    <scope>NUCLEOTIDE SEQUENCE [LARGE SCALE GENOMIC DNA]</scope>
</reference>
<protein>
    <submittedName>
        <fullName evidence="1">Ornithine transaminase</fullName>
    </submittedName>
</protein>
<evidence type="ECO:0000313" key="2">
    <source>
        <dbReference type="Proteomes" id="UP000017246"/>
    </source>
</evidence>
<proteinExistence type="predicted"/>
<accession>A0A0S4MN85</accession>
<evidence type="ECO:0000313" key="1">
    <source>
        <dbReference type="EMBL" id="CUT99737.1"/>
    </source>
</evidence>
<keyword evidence="2" id="KW-1185">Reference proteome</keyword>
<dbReference type="Proteomes" id="UP000017246">
    <property type="component" value="Unassembled WGS sequence"/>
</dbReference>
<name>A0A0S4MN85_ECHMU</name>
<organism evidence="1 2">
    <name type="scientific">Echinococcus multilocularis</name>
    <name type="common">Fox tapeworm</name>
    <dbReference type="NCBI Taxonomy" id="6211"/>
    <lineage>
        <taxon>Eukaryota</taxon>
        <taxon>Metazoa</taxon>
        <taxon>Spiralia</taxon>
        <taxon>Lophotrochozoa</taxon>
        <taxon>Platyhelminthes</taxon>
        <taxon>Cestoda</taxon>
        <taxon>Eucestoda</taxon>
        <taxon>Cyclophyllidea</taxon>
        <taxon>Taeniidae</taxon>
        <taxon>Echinococcus</taxon>
    </lineage>
</organism>
<dbReference type="AlphaFoldDB" id="A0A0S4MN85"/>
<reference evidence="1" key="2">
    <citation type="submission" date="2015-11" db="EMBL/GenBank/DDBJ databases">
        <authorList>
            <person name="Zhang Y."/>
            <person name="Guo Z."/>
        </authorList>
    </citation>
    <scope>NUCLEOTIDE SEQUENCE</scope>
</reference>
<sequence length="85" mass="9711">MVKKVWTIKCTLSNLSMVADDIELVGSPVYRELCRHFGAQAVRLWSASVNAIYQMSPFQKRYPLMNTRPLPVAILPRGCSKDEKR</sequence>